<name>A0A1J1J599_9DIPT</name>
<reference evidence="1 2" key="1">
    <citation type="submission" date="2015-04" db="EMBL/GenBank/DDBJ databases">
        <authorList>
            <person name="Syromyatnikov M.Y."/>
            <person name="Popov V.N."/>
        </authorList>
    </citation>
    <scope>NUCLEOTIDE SEQUENCE [LARGE SCALE GENOMIC DNA]</scope>
</reference>
<gene>
    <name evidence="1" type="ORF">CLUMA_CG019999</name>
</gene>
<dbReference type="Proteomes" id="UP000183832">
    <property type="component" value="Unassembled WGS sequence"/>
</dbReference>
<evidence type="ECO:0000313" key="1">
    <source>
        <dbReference type="EMBL" id="CRL06980.1"/>
    </source>
</evidence>
<keyword evidence="2" id="KW-1185">Reference proteome</keyword>
<organism evidence="1 2">
    <name type="scientific">Clunio marinus</name>
    <dbReference type="NCBI Taxonomy" id="568069"/>
    <lineage>
        <taxon>Eukaryota</taxon>
        <taxon>Metazoa</taxon>
        <taxon>Ecdysozoa</taxon>
        <taxon>Arthropoda</taxon>
        <taxon>Hexapoda</taxon>
        <taxon>Insecta</taxon>
        <taxon>Pterygota</taxon>
        <taxon>Neoptera</taxon>
        <taxon>Endopterygota</taxon>
        <taxon>Diptera</taxon>
        <taxon>Nematocera</taxon>
        <taxon>Chironomoidea</taxon>
        <taxon>Chironomidae</taxon>
        <taxon>Clunio</taxon>
    </lineage>
</organism>
<proteinExistence type="predicted"/>
<accession>A0A1J1J599</accession>
<dbReference type="EMBL" id="CVRI01000069">
    <property type="protein sequence ID" value="CRL06980.1"/>
    <property type="molecule type" value="Genomic_DNA"/>
</dbReference>
<sequence length="46" mass="5529">MNLFQINIKGNKKEFYASVKLLSYRTFVFSKQIFNKSLNKRRDKNA</sequence>
<evidence type="ECO:0000313" key="2">
    <source>
        <dbReference type="Proteomes" id="UP000183832"/>
    </source>
</evidence>
<dbReference type="AlphaFoldDB" id="A0A1J1J599"/>
<protein>
    <submittedName>
        <fullName evidence="1">CLUMA_CG019999, isoform A</fullName>
    </submittedName>
</protein>